<gene>
    <name evidence="3" type="ORF">GLAREA_05140</name>
</gene>
<sequence length="57" mass="6106">MRDEAGQGKAKQHKTTDVATGVSGSHKVLSKKTRLTELKSEITVLEAELVALSVKSL</sequence>
<dbReference type="GeneID" id="19464194"/>
<dbReference type="RefSeq" id="XP_008076620.1">
    <property type="nucleotide sequence ID" value="XM_008078429.1"/>
</dbReference>
<dbReference type="EMBL" id="KE145353">
    <property type="protein sequence ID" value="EPE35802.1"/>
    <property type="molecule type" value="Genomic_DNA"/>
</dbReference>
<evidence type="ECO:0000313" key="3">
    <source>
        <dbReference type="EMBL" id="EPE35802.1"/>
    </source>
</evidence>
<evidence type="ECO:0000256" key="1">
    <source>
        <dbReference type="SAM" id="Coils"/>
    </source>
</evidence>
<protein>
    <submittedName>
        <fullName evidence="3">Uncharacterized protein</fullName>
    </submittedName>
</protein>
<dbReference type="AlphaFoldDB" id="S3DBK2"/>
<dbReference type="KEGG" id="glz:GLAREA_05140"/>
<dbReference type="HOGENOM" id="CLU_2996656_0_0_1"/>
<feature type="region of interest" description="Disordered" evidence="2">
    <location>
        <begin position="1"/>
        <end position="25"/>
    </location>
</feature>
<keyword evidence="4" id="KW-1185">Reference proteome</keyword>
<organism evidence="3 4">
    <name type="scientific">Glarea lozoyensis (strain ATCC 20868 / MF5171)</name>
    <dbReference type="NCBI Taxonomy" id="1116229"/>
    <lineage>
        <taxon>Eukaryota</taxon>
        <taxon>Fungi</taxon>
        <taxon>Dikarya</taxon>
        <taxon>Ascomycota</taxon>
        <taxon>Pezizomycotina</taxon>
        <taxon>Leotiomycetes</taxon>
        <taxon>Helotiales</taxon>
        <taxon>Helotiaceae</taxon>
        <taxon>Glarea</taxon>
    </lineage>
</organism>
<evidence type="ECO:0000256" key="2">
    <source>
        <dbReference type="SAM" id="MobiDB-lite"/>
    </source>
</evidence>
<reference evidence="3 4" key="1">
    <citation type="journal article" date="2013" name="BMC Genomics">
        <title>Genomics-driven discovery of the pneumocandin biosynthetic gene cluster in the fungus Glarea lozoyensis.</title>
        <authorList>
            <person name="Chen L."/>
            <person name="Yue Q."/>
            <person name="Zhang X."/>
            <person name="Xiang M."/>
            <person name="Wang C."/>
            <person name="Li S."/>
            <person name="Che Y."/>
            <person name="Ortiz-Lopez F.J."/>
            <person name="Bills G.F."/>
            <person name="Liu X."/>
            <person name="An Z."/>
        </authorList>
    </citation>
    <scope>NUCLEOTIDE SEQUENCE [LARGE SCALE GENOMIC DNA]</scope>
    <source>
        <strain evidence="4">ATCC 20868 / MF5171</strain>
    </source>
</reference>
<accession>S3DBK2</accession>
<evidence type="ECO:0000313" key="4">
    <source>
        <dbReference type="Proteomes" id="UP000016922"/>
    </source>
</evidence>
<feature type="coiled-coil region" evidence="1">
    <location>
        <begin position="28"/>
        <end position="55"/>
    </location>
</feature>
<dbReference type="Proteomes" id="UP000016922">
    <property type="component" value="Unassembled WGS sequence"/>
</dbReference>
<proteinExistence type="predicted"/>
<name>S3DBK2_GLAL2</name>
<keyword evidence="1" id="KW-0175">Coiled coil</keyword>